<keyword evidence="6" id="KW-1185">Reference proteome</keyword>
<evidence type="ECO:0000256" key="4">
    <source>
        <dbReference type="NCBIfam" id="TIGR03244"/>
    </source>
</evidence>
<protein>
    <recommendedName>
        <fullName evidence="4">Arginine N-succinyltransferase</fullName>
        <ecNumber evidence="4">2.3.1.109</ecNumber>
    </recommendedName>
</protein>
<proteinExistence type="predicted"/>
<dbReference type="Pfam" id="PF04958">
    <property type="entry name" value="AstA"/>
    <property type="match status" value="1"/>
</dbReference>
<gene>
    <name evidence="5" type="primary">astA</name>
    <name evidence="5" type="ORF">F0U83_12550</name>
</gene>
<dbReference type="Proteomes" id="UP000324760">
    <property type="component" value="Chromosome"/>
</dbReference>
<evidence type="ECO:0000256" key="2">
    <source>
        <dbReference type="ARBA" id="ARBA00022679"/>
    </source>
</evidence>
<dbReference type="InterPro" id="IPR016181">
    <property type="entry name" value="Acyl_CoA_acyltransferase"/>
</dbReference>
<evidence type="ECO:0000313" key="6">
    <source>
        <dbReference type="Proteomes" id="UP000324760"/>
    </source>
</evidence>
<organism evidence="5 6">
    <name type="scientific">Neptunomonas concharum</name>
    <dbReference type="NCBI Taxonomy" id="1031538"/>
    <lineage>
        <taxon>Bacteria</taxon>
        <taxon>Pseudomonadati</taxon>
        <taxon>Pseudomonadota</taxon>
        <taxon>Gammaproteobacteria</taxon>
        <taxon>Oceanospirillales</taxon>
        <taxon>Oceanospirillaceae</taxon>
        <taxon>Neptunomonas</taxon>
    </lineage>
</organism>
<sequence length="337" mass="37735">MLLIRPLTFADLQGLERLAVISGGKMTTLPANRDHLSELISKTQRSLKKTIDRYSDESYHFALEDLERGEIVGVCGIDASVGLNTPFYSYRIDEVVHASNELQIHNRIPALHLCQDYTGAARLCTLFLDKAYRNEANLNLLSRSRMLFIAQNPERFSSRLIAELQGVADDQNRSPFWECLGRHFFNMDFTKANYLTGINSRGFIADLMPHYPVYVPLLSAEAQAALGKPRPDMSTVESLLLCEGFNFKGYVDIFDAGPTLETRTLDVRSVVQSQLKTIQIGEPVENGDLQPALISNLSREAFRCVSASINITQPTLTQEVADLLNLRQGDQARIIPL</sequence>
<name>A0A5P1RCT8_9GAMM</name>
<evidence type="ECO:0000256" key="1">
    <source>
        <dbReference type="ARBA" id="ARBA00022503"/>
    </source>
</evidence>
<dbReference type="KEGG" id="ncu:F0U83_12550"/>
<dbReference type="AlphaFoldDB" id="A0A5P1RCT8"/>
<dbReference type="OrthoDB" id="21121at2"/>
<keyword evidence="3 5" id="KW-0012">Acyltransferase</keyword>
<dbReference type="GO" id="GO:0006527">
    <property type="term" value="P:L-arginine catabolic process"/>
    <property type="evidence" value="ECO:0007669"/>
    <property type="project" value="UniProtKB-UniRule"/>
</dbReference>
<dbReference type="Gene3D" id="2.40.40.20">
    <property type="match status" value="1"/>
</dbReference>
<dbReference type="RefSeq" id="WP_138986881.1">
    <property type="nucleotide sequence ID" value="NZ_CP043869.1"/>
</dbReference>
<dbReference type="NCBIfam" id="TIGR03244">
    <property type="entry name" value="arg_catab_AstA"/>
    <property type="match status" value="1"/>
</dbReference>
<dbReference type="PANTHER" id="PTHR30420:SF1">
    <property type="entry name" value="ARGININE N-SUCCINYLTRANSFERASE"/>
    <property type="match status" value="1"/>
</dbReference>
<dbReference type="InterPro" id="IPR017650">
    <property type="entry name" value="Arginine_N-succinylTrfase"/>
</dbReference>
<keyword evidence="2 5" id="KW-0808">Transferase</keyword>
<reference evidence="5 6" key="1">
    <citation type="journal article" date="2019" name="Biochem. Eng. J.">
        <title>Metabolic engineering of the marine bacteria Neptunomonas concharum for the production of acetoin and meso-2,3-butanediol from acetate.</title>
        <authorList>
            <person name="Li W."/>
            <person name="Pu N."/>
            <person name="Liu C.-X."/>
            <person name="Yuan Q.-P."/>
            <person name="Li Z.-J."/>
        </authorList>
    </citation>
    <scope>NUCLEOTIDE SEQUENCE [LARGE SCALE GENOMIC DNA]</scope>
    <source>
        <strain evidence="5 6">JCM17730</strain>
    </source>
</reference>
<dbReference type="InterPro" id="IPR007041">
    <property type="entry name" value="Arg_succinylTrfase_AstA/AruG"/>
</dbReference>
<dbReference type="GO" id="GO:0008791">
    <property type="term" value="F:arginine N-succinyltransferase activity"/>
    <property type="evidence" value="ECO:0007669"/>
    <property type="project" value="UniProtKB-UniRule"/>
</dbReference>
<dbReference type="EC" id="2.3.1.109" evidence="4"/>
<evidence type="ECO:0000313" key="5">
    <source>
        <dbReference type="EMBL" id="QEQ97479.1"/>
    </source>
</evidence>
<accession>A0A5P1RCT8</accession>
<keyword evidence="1" id="KW-0056">Arginine metabolism</keyword>
<evidence type="ECO:0000256" key="3">
    <source>
        <dbReference type="ARBA" id="ARBA00023315"/>
    </source>
</evidence>
<dbReference type="NCBIfam" id="TIGR03243">
    <property type="entry name" value="arg_catab_AOST"/>
    <property type="match status" value="1"/>
</dbReference>
<dbReference type="PANTHER" id="PTHR30420">
    <property type="entry name" value="N-SUCCINYLARGININE DIHYDROLASE"/>
    <property type="match status" value="1"/>
</dbReference>
<dbReference type="EMBL" id="CP043869">
    <property type="protein sequence ID" value="QEQ97479.1"/>
    <property type="molecule type" value="Genomic_DNA"/>
</dbReference>
<dbReference type="SUPFAM" id="SSF55729">
    <property type="entry name" value="Acyl-CoA N-acyltransferases (Nat)"/>
    <property type="match status" value="1"/>
</dbReference>